<dbReference type="Gene3D" id="2.60.15.10">
    <property type="entry name" value="F0F1 ATP synthase delta/epsilon subunit, N-terminal"/>
    <property type="match status" value="1"/>
</dbReference>
<organism evidence="11">
    <name type="scientific">Callipsygma wilsonis</name>
    <dbReference type="NCBI Taxonomy" id="2320807"/>
    <lineage>
        <taxon>Eukaryota</taxon>
        <taxon>Viridiplantae</taxon>
        <taxon>Chlorophyta</taxon>
        <taxon>core chlorophytes</taxon>
        <taxon>Ulvophyceae</taxon>
        <taxon>TCBD clade</taxon>
        <taxon>Bryopsidales</taxon>
        <taxon>Halimedineae</taxon>
        <taxon>Halimedaceae</taxon>
        <taxon>Rhipiliopsideae</taxon>
        <taxon>Callipsygma</taxon>
    </lineage>
</organism>
<dbReference type="GO" id="GO:0009535">
    <property type="term" value="C:chloroplast thylakoid membrane"/>
    <property type="evidence" value="ECO:0007669"/>
    <property type="project" value="UniProtKB-SubCell"/>
</dbReference>
<feature type="domain" description="ATP synthase F1 complex delta/epsilon subunit N-terminal" evidence="10">
    <location>
        <begin position="6"/>
        <end position="83"/>
    </location>
</feature>
<comment type="subunit">
    <text evidence="8 9">F-type ATPases have 2 components, CF(1) - the catalytic core - and CF(0) - the membrane proton channel. CF(1) has five subunits: alpha(3), beta(3), gamma(1), delta(1), epsilon(1). CF(0) has three main subunits: a, b and c.</text>
</comment>
<evidence type="ECO:0000256" key="7">
    <source>
        <dbReference type="ARBA" id="ARBA00023310"/>
    </source>
</evidence>
<evidence type="ECO:0000256" key="3">
    <source>
        <dbReference type="ARBA" id="ARBA00022448"/>
    </source>
</evidence>
<evidence type="ECO:0000259" key="10">
    <source>
        <dbReference type="Pfam" id="PF02823"/>
    </source>
</evidence>
<dbReference type="InterPro" id="IPR036771">
    <property type="entry name" value="ATPsynth_dsu/esu_N"/>
</dbReference>
<gene>
    <name evidence="8 11" type="primary">atpE</name>
</gene>
<evidence type="ECO:0000256" key="1">
    <source>
        <dbReference type="ARBA" id="ARBA00004170"/>
    </source>
</evidence>
<evidence type="ECO:0000256" key="8">
    <source>
        <dbReference type="HAMAP-Rule" id="MF_00530"/>
    </source>
</evidence>
<keyword evidence="8 9" id="KW-0375">Hydrogen ion transport</keyword>
<proteinExistence type="inferred from homology"/>
<dbReference type="GO" id="GO:0046933">
    <property type="term" value="F:proton-transporting ATP synthase activity, rotational mechanism"/>
    <property type="evidence" value="ECO:0007669"/>
    <property type="project" value="UniProtKB-UniRule"/>
</dbReference>
<keyword evidence="11" id="KW-0150">Chloroplast</keyword>
<comment type="subcellular location">
    <subcellularLocation>
        <location evidence="1">Membrane</location>
        <topology evidence="1">Peripheral membrane protein</topology>
    </subcellularLocation>
    <subcellularLocation>
        <location evidence="8">Plastid</location>
        <location evidence="8">Chloroplast thylakoid membrane</location>
        <topology evidence="8">Peripheral membrane protein</topology>
    </subcellularLocation>
</comment>
<evidence type="ECO:0000256" key="6">
    <source>
        <dbReference type="ARBA" id="ARBA00023196"/>
    </source>
</evidence>
<evidence type="ECO:0000256" key="9">
    <source>
        <dbReference type="RuleBase" id="RU003655"/>
    </source>
</evidence>
<comment type="similarity">
    <text evidence="2 8 9">Belongs to the ATPase epsilon chain family.</text>
</comment>
<keyword evidence="7 8" id="KW-0066">ATP synthesis</keyword>
<keyword evidence="5 8" id="KW-0472">Membrane</keyword>
<evidence type="ECO:0000256" key="4">
    <source>
        <dbReference type="ARBA" id="ARBA00023065"/>
    </source>
</evidence>
<keyword evidence="3 8" id="KW-0813">Transport</keyword>
<keyword evidence="4 8" id="KW-0406">Ion transport</keyword>
<comment type="function">
    <text evidence="8 9">Produces ATP from ADP in the presence of a proton gradient across the membrane.</text>
</comment>
<protein>
    <recommendedName>
        <fullName evidence="8 9">ATP synthase epsilon chain, chloroplastic</fullName>
    </recommendedName>
    <alternativeName>
        <fullName evidence="8">ATP synthase F1 sector epsilon subunit</fullName>
    </alternativeName>
    <alternativeName>
        <fullName evidence="8">F-ATPase epsilon subunit</fullName>
    </alternativeName>
</protein>
<evidence type="ECO:0000256" key="5">
    <source>
        <dbReference type="ARBA" id="ARBA00023136"/>
    </source>
</evidence>
<dbReference type="SUPFAM" id="SSF51344">
    <property type="entry name" value="Epsilon subunit of F1F0-ATP synthase N-terminal domain"/>
    <property type="match status" value="1"/>
</dbReference>
<geneLocation type="chloroplast" evidence="11"/>
<dbReference type="AlphaFoldDB" id="A0A386AZZ6"/>
<evidence type="ECO:0000313" key="11">
    <source>
        <dbReference type="EMBL" id="AYC65017.1"/>
    </source>
</evidence>
<dbReference type="GeneID" id="38278836"/>
<dbReference type="PANTHER" id="PTHR13822">
    <property type="entry name" value="ATP SYNTHASE DELTA/EPSILON CHAIN"/>
    <property type="match status" value="1"/>
</dbReference>
<dbReference type="GO" id="GO:0005524">
    <property type="term" value="F:ATP binding"/>
    <property type="evidence" value="ECO:0007669"/>
    <property type="project" value="UniProtKB-UniRule"/>
</dbReference>
<dbReference type="Gene3D" id="6.10.140.480">
    <property type="match status" value="1"/>
</dbReference>
<dbReference type="EMBL" id="MH591105">
    <property type="protein sequence ID" value="AYC65017.1"/>
    <property type="molecule type" value="Genomic_DNA"/>
</dbReference>
<dbReference type="Pfam" id="PF02823">
    <property type="entry name" value="ATP-synt_DE_N"/>
    <property type="match status" value="1"/>
</dbReference>
<reference evidence="11" key="2">
    <citation type="journal article" date="2019" name="Mol. Phylogenet. Evol.">
        <title>Reassessment of the classification of bryopsidales (chlorophyta) based on chloroplast phylogenomic analyses.</title>
        <authorList>
            <person name="Cremen M.C."/>
            <person name="Leliaert F."/>
            <person name="West J."/>
            <person name="Lam D.W."/>
            <person name="Shimada S."/>
            <person name="Lopez-Bautista J.M."/>
            <person name="Verbruggen H."/>
        </authorList>
    </citation>
    <scope>NUCLEOTIDE SEQUENCE</scope>
</reference>
<dbReference type="InterPro" id="IPR001469">
    <property type="entry name" value="ATP_synth_F1_dsu/esu"/>
</dbReference>
<dbReference type="PANTHER" id="PTHR13822:SF10">
    <property type="entry name" value="ATP SYNTHASE EPSILON CHAIN, CHLOROPLASTIC"/>
    <property type="match status" value="1"/>
</dbReference>
<dbReference type="InterPro" id="IPR020546">
    <property type="entry name" value="ATP_synth_F1_dsu/esu_N"/>
</dbReference>
<dbReference type="RefSeq" id="YP_009519040.1">
    <property type="nucleotide sequence ID" value="NC_039522.1"/>
</dbReference>
<evidence type="ECO:0000256" key="2">
    <source>
        <dbReference type="ARBA" id="ARBA00005712"/>
    </source>
</evidence>
<accession>A0A386AZZ6</accession>
<keyword evidence="6 8" id="KW-0139">CF(1)</keyword>
<sequence>MKSFIQFNIITPERVFLEEITNEILLPTNSGQIGILVGHAPLITALDVGVLCFRFQDRWKSIALMGGFALVLFDNITILVNEAEGANTVDPEEAQETFKIARQNFLEISKTSKDKVSTNFNYKRAKARYTIAQTSIQTSIQRS</sequence>
<dbReference type="CDD" id="cd12152">
    <property type="entry name" value="F1-ATPase_delta"/>
    <property type="match status" value="1"/>
</dbReference>
<dbReference type="GO" id="GO:0045259">
    <property type="term" value="C:proton-transporting ATP synthase complex"/>
    <property type="evidence" value="ECO:0007669"/>
    <property type="project" value="UniProtKB-KW"/>
</dbReference>
<keyword evidence="8 9" id="KW-0793">Thylakoid</keyword>
<dbReference type="NCBIfam" id="TIGR01216">
    <property type="entry name" value="ATP_synt_epsi"/>
    <property type="match status" value="1"/>
</dbReference>
<dbReference type="HAMAP" id="MF_00530">
    <property type="entry name" value="ATP_synth_epsil_bac"/>
    <property type="match status" value="1"/>
</dbReference>
<keyword evidence="9 11" id="KW-0934">Plastid</keyword>
<reference evidence="11" key="1">
    <citation type="submission" date="2018-07" db="EMBL/GenBank/DDBJ databases">
        <authorList>
            <person name="Quirk P.G."/>
            <person name="Krulwich T.A."/>
        </authorList>
    </citation>
    <scope>NUCLEOTIDE SEQUENCE</scope>
</reference>
<name>A0A386AZZ6_9CHLO</name>